<keyword evidence="1" id="KW-0561">Oxygen transport</keyword>
<keyword evidence="1" id="KW-0408">Iron</keyword>
<dbReference type="InterPro" id="IPR012292">
    <property type="entry name" value="Globin/Proto"/>
</dbReference>
<dbReference type="SUPFAM" id="SSF46458">
    <property type="entry name" value="Globin-like"/>
    <property type="match status" value="1"/>
</dbReference>
<comment type="caution">
    <text evidence="3">The sequence shown here is derived from an EMBL/GenBank/DDBJ whole genome shotgun (WGS) entry which is preliminary data.</text>
</comment>
<keyword evidence="4" id="KW-1185">Reference proteome</keyword>
<sequence>MELAQHAGIVMSTLDESIKKLGNVDYFMDYLHSVGKLHTKIPGFKGNTFGELRDLSWLPFKIPWVIDIQTTLKTSTKSLFATFWTLWSKALT</sequence>
<evidence type="ECO:0000313" key="3">
    <source>
        <dbReference type="EMBL" id="GFQ73603.1"/>
    </source>
</evidence>
<reference evidence="3" key="1">
    <citation type="submission" date="2020-07" db="EMBL/GenBank/DDBJ databases">
        <title>Multicomponent nature underlies the extraordinary mechanical properties of spider dragline silk.</title>
        <authorList>
            <person name="Kono N."/>
            <person name="Nakamura H."/>
            <person name="Mori M."/>
            <person name="Yoshida Y."/>
            <person name="Ohtoshi R."/>
            <person name="Malay A.D."/>
            <person name="Moran D.A.P."/>
            <person name="Tomita M."/>
            <person name="Numata K."/>
            <person name="Arakawa K."/>
        </authorList>
    </citation>
    <scope>NUCLEOTIDE SEQUENCE</scope>
</reference>
<evidence type="ECO:0000259" key="2">
    <source>
        <dbReference type="Pfam" id="PF00042"/>
    </source>
</evidence>
<dbReference type="AlphaFoldDB" id="A0A8X6G3U5"/>
<dbReference type="EMBL" id="BMAO01011429">
    <property type="protein sequence ID" value="GFQ73603.1"/>
    <property type="molecule type" value="Genomic_DNA"/>
</dbReference>
<dbReference type="GO" id="GO:0020037">
    <property type="term" value="F:heme binding"/>
    <property type="evidence" value="ECO:0007669"/>
    <property type="project" value="InterPro"/>
</dbReference>
<evidence type="ECO:0000256" key="1">
    <source>
        <dbReference type="RuleBase" id="RU000356"/>
    </source>
</evidence>
<name>A0A8X6G3U5_TRICU</name>
<keyword evidence="1" id="KW-0349">Heme</keyword>
<organism evidence="3 4">
    <name type="scientific">Trichonephila clavata</name>
    <name type="common">Joro spider</name>
    <name type="synonym">Nephila clavata</name>
    <dbReference type="NCBI Taxonomy" id="2740835"/>
    <lineage>
        <taxon>Eukaryota</taxon>
        <taxon>Metazoa</taxon>
        <taxon>Ecdysozoa</taxon>
        <taxon>Arthropoda</taxon>
        <taxon>Chelicerata</taxon>
        <taxon>Arachnida</taxon>
        <taxon>Araneae</taxon>
        <taxon>Araneomorphae</taxon>
        <taxon>Entelegynae</taxon>
        <taxon>Araneoidea</taxon>
        <taxon>Nephilidae</taxon>
        <taxon>Trichonephila</taxon>
    </lineage>
</organism>
<evidence type="ECO:0000313" key="4">
    <source>
        <dbReference type="Proteomes" id="UP000887116"/>
    </source>
</evidence>
<dbReference type="InterPro" id="IPR000971">
    <property type="entry name" value="Globin"/>
</dbReference>
<dbReference type="Pfam" id="PF00042">
    <property type="entry name" value="Globin"/>
    <property type="match status" value="1"/>
</dbReference>
<dbReference type="InterPro" id="IPR009050">
    <property type="entry name" value="Globin-like_sf"/>
</dbReference>
<proteinExistence type="inferred from homology"/>
<gene>
    <name evidence="3" type="primary">X975_21526</name>
    <name evidence="3" type="ORF">TNCT_206031</name>
</gene>
<protein>
    <submittedName>
        <fullName evidence="3">Neuroglobin</fullName>
    </submittedName>
</protein>
<keyword evidence="1" id="KW-0479">Metal-binding</keyword>
<comment type="similarity">
    <text evidence="1">Belongs to the globin family.</text>
</comment>
<keyword evidence="1" id="KW-0813">Transport</keyword>
<dbReference type="Gene3D" id="1.10.490.10">
    <property type="entry name" value="Globins"/>
    <property type="match status" value="1"/>
</dbReference>
<dbReference type="GO" id="GO:0005344">
    <property type="term" value="F:oxygen carrier activity"/>
    <property type="evidence" value="ECO:0007669"/>
    <property type="project" value="UniProtKB-KW"/>
</dbReference>
<dbReference type="OrthoDB" id="6344802at2759"/>
<accession>A0A8X6G3U5</accession>
<dbReference type="Proteomes" id="UP000887116">
    <property type="component" value="Unassembled WGS sequence"/>
</dbReference>
<dbReference type="GO" id="GO:0019825">
    <property type="term" value="F:oxygen binding"/>
    <property type="evidence" value="ECO:0007669"/>
    <property type="project" value="InterPro"/>
</dbReference>
<feature type="domain" description="Globin" evidence="2">
    <location>
        <begin position="3"/>
        <end position="54"/>
    </location>
</feature>